<reference evidence="1" key="1">
    <citation type="submission" date="2018-05" db="EMBL/GenBank/DDBJ databases">
        <authorList>
            <person name="Lanie J.A."/>
            <person name="Ng W.-L."/>
            <person name="Kazmierczak K.M."/>
            <person name="Andrzejewski T.M."/>
            <person name="Davidsen T.M."/>
            <person name="Wayne K.J."/>
            <person name="Tettelin H."/>
            <person name="Glass J.I."/>
            <person name="Rusch D."/>
            <person name="Podicherti R."/>
            <person name="Tsui H.-C.T."/>
            <person name="Winkler M.E."/>
        </authorList>
    </citation>
    <scope>NUCLEOTIDE SEQUENCE</scope>
</reference>
<gene>
    <name evidence="1" type="ORF">METZ01_LOCUS238099</name>
</gene>
<evidence type="ECO:0000313" key="1">
    <source>
        <dbReference type="EMBL" id="SVB85245.1"/>
    </source>
</evidence>
<dbReference type="AlphaFoldDB" id="A0A382HDT0"/>
<sequence>MPMIHAILVSDQLRDWTDSVIECETKTVEIDRQEISKNHWYVNNGVSLKVSFNTCHHKYDSEKEFVDGVLKGCEYLSSITPPD</sequence>
<protein>
    <submittedName>
        <fullName evidence="1">Uncharacterized protein</fullName>
    </submittedName>
</protein>
<proteinExistence type="predicted"/>
<organism evidence="1">
    <name type="scientific">marine metagenome</name>
    <dbReference type="NCBI Taxonomy" id="408172"/>
    <lineage>
        <taxon>unclassified sequences</taxon>
        <taxon>metagenomes</taxon>
        <taxon>ecological metagenomes</taxon>
    </lineage>
</organism>
<accession>A0A382HDT0</accession>
<name>A0A382HDT0_9ZZZZ</name>
<dbReference type="EMBL" id="UINC01060588">
    <property type="protein sequence ID" value="SVB85245.1"/>
    <property type="molecule type" value="Genomic_DNA"/>
</dbReference>